<evidence type="ECO:0000313" key="7">
    <source>
        <dbReference type="Proteomes" id="UP000289411"/>
    </source>
</evidence>
<dbReference type="Proteomes" id="UP000289411">
    <property type="component" value="Unassembled WGS sequence"/>
</dbReference>
<feature type="chain" id="PRO_5020364560" description="Leucine-binding protein domain-containing protein" evidence="4">
    <location>
        <begin position="25"/>
        <end position="409"/>
    </location>
</feature>
<evidence type="ECO:0000256" key="4">
    <source>
        <dbReference type="SAM" id="SignalP"/>
    </source>
</evidence>
<dbReference type="GO" id="GO:0006865">
    <property type="term" value="P:amino acid transport"/>
    <property type="evidence" value="ECO:0007669"/>
    <property type="project" value="UniProtKB-KW"/>
</dbReference>
<evidence type="ECO:0000256" key="1">
    <source>
        <dbReference type="ARBA" id="ARBA00010062"/>
    </source>
</evidence>
<dbReference type="InterPro" id="IPR028082">
    <property type="entry name" value="Peripla_BP_I"/>
</dbReference>
<feature type="signal peptide" evidence="4">
    <location>
        <begin position="1"/>
        <end position="24"/>
    </location>
</feature>
<evidence type="ECO:0000259" key="5">
    <source>
        <dbReference type="Pfam" id="PF13458"/>
    </source>
</evidence>
<dbReference type="EMBL" id="QYBC01000003">
    <property type="protein sequence ID" value="RYB06573.1"/>
    <property type="molecule type" value="Genomic_DNA"/>
</dbReference>
<evidence type="ECO:0000256" key="2">
    <source>
        <dbReference type="ARBA" id="ARBA00022729"/>
    </source>
</evidence>
<comment type="caution">
    <text evidence="6">The sequence shown here is derived from an EMBL/GenBank/DDBJ whole genome shotgun (WGS) entry which is preliminary data.</text>
</comment>
<dbReference type="InterPro" id="IPR051010">
    <property type="entry name" value="BCAA_transport"/>
</dbReference>
<organism evidence="6 7">
    <name type="scientific">Lichenibacterium ramalinae</name>
    <dbReference type="NCBI Taxonomy" id="2316527"/>
    <lineage>
        <taxon>Bacteria</taxon>
        <taxon>Pseudomonadati</taxon>
        <taxon>Pseudomonadota</taxon>
        <taxon>Alphaproteobacteria</taxon>
        <taxon>Hyphomicrobiales</taxon>
        <taxon>Lichenihabitantaceae</taxon>
        <taxon>Lichenibacterium</taxon>
    </lineage>
</organism>
<comment type="similarity">
    <text evidence="1">Belongs to the leucine-binding protein family.</text>
</comment>
<accession>A0A4Q2RGA0</accession>
<keyword evidence="3" id="KW-0029">Amino-acid transport</keyword>
<dbReference type="OrthoDB" id="8264205at2"/>
<keyword evidence="7" id="KW-1185">Reference proteome</keyword>
<dbReference type="InterPro" id="IPR028081">
    <property type="entry name" value="Leu-bd"/>
</dbReference>
<gene>
    <name evidence="6" type="ORF">D3272_04350</name>
</gene>
<name>A0A4Q2RGA0_9HYPH</name>
<evidence type="ECO:0000256" key="3">
    <source>
        <dbReference type="ARBA" id="ARBA00022970"/>
    </source>
</evidence>
<dbReference type="AlphaFoldDB" id="A0A4Q2RGA0"/>
<evidence type="ECO:0000313" key="6">
    <source>
        <dbReference type="EMBL" id="RYB06573.1"/>
    </source>
</evidence>
<reference evidence="6 7" key="1">
    <citation type="submission" date="2018-09" db="EMBL/GenBank/DDBJ databases">
        <authorList>
            <person name="Grouzdev D.S."/>
            <person name="Krutkina M.S."/>
        </authorList>
    </citation>
    <scope>NUCLEOTIDE SEQUENCE [LARGE SCALE GENOMIC DNA]</scope>
    <source>
        <strain evidence="6 7">RmlP001</strain>
    </source>
</reference>
<proteinExistence type="inferred from homology"/>
<dbReference type="SUPFAM" id="SSF53822">
    <property type="entry name" value="Periplasmic binding protein-like I"/>
    <property type="match status" value="1"/>
</dbReference>
<sequence length="409" mass="43046">MSTPPRMPSLRALLPATAALLAVAGAPDAGRAQDRDGVPVRITVITDLDGNLYDARSGSGGVDATRMAVEDFGGRVLGRPVVVDARNDHNKPDGVRALAEGAFDAGADLLMDVQNSPIAIAASKVAAERHRLEIVTLAATPALTRSACNGYTYHYSFDASAIAAATADSVARLPDGKRWVAVVADANFGRSAVAAFTPHIAAQGGSVLKSFVVPVGAPDLSPVLSEARALKPDVIGIFSAGADADEKVTQVNAAGAPAHLTTALLYLSDVDRARGGYAGVRATVPWYWDMDDRARAWADRFAAAHGGLRPTAAQAADYSATTQWLEAVRAAGTTDADAVVKVLDDRTFDDMFARHATWRASDHMVTHDLYVVDVLPPEQLRAPHAWFRVVDTVAAARAYPDTEAGACRM</sequence>
<dbReference type="Gene3D" id="3.40.50.2300">
    <property type="match status" value="2"/>
</dbReference>
<dbReference type="Pfam" id="PF13458">
    <property type="entry name" value="Peripla_BP_6"/>
    <property type="match status" value="1"/>
</dbReference>
<feature type="domain" description="Leucine-binding protein" evidence="5">
    <location>
        <begin position="39"/>
        <end position="374"/>
    </location>
</feature>
<keyword evidence="2 4" id="KW-0732">Signal</keyword>
<dbReference type="PANTHER" id="PTHR30483:SF6">
    <property type="entry name" value="PERIPLASMIC BINDING PROTEIN OF ABC TRANSPORTER FOR NATURAL AMINO ACIDS"/>
    <property type="match status" value="1"/>
</dbReference>
<keyword evidence="3" id="KW-0813">Transport</keyword>
<dbReference type="PANTHER" id="PTHR30483">
    <property type="entry name" value="LEUCINE-SPECIFIC-BINDING PROTEIN"/>
    <property type="match status" value="1"/>
</dbReference>
<protein>
    <recommendedName>
        <fullName evidence="5">Leucine-binding protein domain-containing protein</fullName>
    </recommendedName>
</protein>
<reference evidence="6 7" key="2">
    <citation type="submission" date="2019-02" db="EMBL/GenBank/DDBJ databases">
        <title>'Lichenibacterium ramalinii' gen. nov. sp. nov., 'Lichenibacterium minor' gen. nov. sp. nov.</title>
        <authorList>
            <person name="Pankratov T."/>
        </authorList>
    </citation>
    <scope>NUCLEOTIDE SEQUENCE [LARGE SCALE GENOMIC DNA]</scope>
    <source>
        <strain evidence="6 7">RmlP001</strain>
    </source>
</reference>